<keyword evidence="3" id="KW-1133">Transmembrane helix</keyword>
<keyword evidence="3" id="KW-0472">Membrane</keyword>
<comment type="subcellular location">
    <subcellularLocation>
        <location evidence="1">Membrane</location>
        <topology evidence="1">Multi-pass membrane protein</topology>
    </subcellularLocation>
</comment>
<dbReference type="Proteomes" id="UP001283341">
    <property type="component" value="Unassembled WGS sequence"/>
</dbReference>
<reference evidence="6" key="1">
    <citation type="journal article" date="2023" name="Mol. Phylogenet. Evol.">
        <title>Genome-scale phylogeny and comparative genomics of the fungal order Sordariales.</title>
        <authorList>
            <person name="Hensen N."/>
            <person name="Bonometti L."/>
            <person name="Westerberg I."/>
            <person name="Brannstrom I.O."/>
            <person name="Guillou S."/>
            <person name="Cros-Aarteil S."/>
            <person name="Calhoun S."/>
            <person name="Haridas S."/>
            <person name="Kuo A."/>
            <person name="Mondo S."/>
            <person name="Pangilinan J."/>
            <person name="Riley R."/>
            <person name="LaButti K."/>
            <person name="Andreopoulos B."/>
            <person name="Lipzen A."/>
            <person name="Chen C."/>
            <person name="Yan M."/>
            <person name="Daum C."/>
            <person name="Ng V."/>
            <person name="Clum A."/>
            <person name="Steindorff A."/>
            <person name="Ohm R.A."/>
            <person name="Martin F."/>
            <person name="Silar P."/>
            <person name="Natvig D.O."/>
            <person name="Lalanne C."/>
            <person name="Gautier V."/>
            <person name="Ament-Velasquez S.L."/>
            <person name="Kruys A."/>
            <person name="Hutchinson M.I."/>
            <person name="Powell A.J."/>
            <person name="Barry K."/>
            <person name="Miller A.N."/>
            <person name="Grigoriev I.V."/>
            <person name="Debuchy R."/>
            <person name="Gladieux P."/>
            <person name="Hiltunen Thoren M."/>
            <person name="Johannesson H."/>
        </authorList>
    </citation>
    <scope>NUCLEOTIDE SEQUENCE</scope>
    <source>
        <strain evidence="6">CBS 118394</strain>
    </source>
</reference>
<feature type="compositionally biased region" description="Polar residues" evidence="2">
    <location>
        <begin position="18"/>
        <end position="30"/>
    </location>
</feature>
<feature type="transmembrane region" description="Helical" evidence="3">
    <location>
        <begin position="158"/>
        <end position="178"/>
    </location>
</feature>
<feature type="transmembrane region" description="Helical" evidence="3">
    <location>
        <begin position="228"/>
        <end position="249"/>
    </location>
</feature>
<feature type="transmembrane region" description="Helical" evidence="3">
    <location>
        <begin position="285"/>
        <end position="304"/>
    </location>
</feature>
<evidence type="ECO:0000313" key="5">
    <source>
        <dbReference type="EMBL" id="KAK3311800.1"/>
    </source>
</evidence>
<evidence type="ECO:0000313" key="6">
    <source>
        <dbReference type="EMBL" id="KAK3317942.1"/>
    </source>
</evidence>
<feature type="domain" description="Major facilitator superfamily (MFS) profile" evidence="4">
    <location>
        <begin position="159"/>
        <end position="595"/>
    </location>
</feature>
<feature type="compositionally biased region" description="Basic and acidic residues" evidence="2">
    <location>
        <begin position="67"/>
        <end position="76"/>
    </location>
</feature>
<keyword evidence="7" id="KW-1185">Reference proteome</keyword>
<feature type="transmembrane region" description="Helical" evidence="3">
    <location>
        <begin position="519"/>
        <end position="539"/>
    </location>
</feature>
<evidence type="ECO:0000313" key="7">
    <source>
        <dbReference type="Proteomes" id="UP001283341"/>
    </source>
</evidence>
<feature type="compositionally biased region" description="Polar residues" evidence="2">
    <location>
        <begin position="77"/>
        <end position="87"/>
    </location>
</feature>
<feature type="transmembrane region" description="Helical" evidence="3">
    <location>
        <begin position="355"/>
        <end position="375"/>
    </location>
</feature>
<dbReference type="PANTHER" id="PTHR42910">
    <property type="entry name" value="TRANSPORTER SCO4007-RELATED"/>
    <property type="match status" value="1"/>
</dbReference>
<keyword evidence="3" id="KW-0812">Transmembrane</keyword>
<name>A0AAE0M3K3_9PEZI</name>
<dbReference type="InterPro" id="IPR020846">
    <property type="entry name" value="MFS_dom"/>
</dbReference>
<dbReference type="EMBL" id="JAUEDM010000020">
    <property type="protein sequence ID" value="KAK3311800.1"/>
    <property type="molecule type" value="Genomic_DNA"/>
</dbReference>
<dbReference type="Gene3D" id="1.20.1250.20">
    <property type="entry name" value="MFS general substrate transporter like domains"/>
    <property type="match status" value="1"/>
</dbReference>
<protein>
    <submittedName>
        <fullName evidence="6">Major facilitator superfamily transporter</fullName>
    </submittedName>
</protein>
<organism evidence="6 7">
    <name type="scientific">Apodospora peruviana</name>
    <dbReference type="NCBI Taxonomy" id="516989"/>
    <lineage>
        <taxon>Eukaryota</taxon>
        <taxon>Fungi</taxon>
        <taxon>Dikarya</taxon>
        <taxon>Ascomycota</taxon>
        <taxon>Pezizomycotina</taxon>
        <taxon>Sordariomycetes</taxon>
        <taxon>Sordariomycetidae</taxon>
        <taxon>Sordariales</taxon>
        <taxon>Lasiosphaeriaceae</taxon>
        <taxon>Apodospora</taxon>
    </lineage>
</organism>
<dbReference type="PROSITE" id="PS50850">
    <property type="entry name" value="MFS"/>
    <property type="match status" value="1"/>
</dbReference>
<feature type="compositionally biased region" description="Basic and acidic residues" evidence="2">
    <location>
        <begin position="586"/>
        <end position="595"/>
    </location>
</feature>
<dbReference type="AlphaFoldDB" id="A0AAE0M3K3"/>
<sequence>MSRTPMQACLRTVHRRTISPTRSSEFNTPISKKPGISPIHLPPPTPFFGPRQATHQRTKFNRQTLRMADDTNEKTDSPPSVRNPSSNDESDLSPDDTSTKEDVVIPPSLTDPEDTTTTTDQTATITTDTQTTNLDLIRHVWNWMPAPARYDTRNPPKFTVWLNMLFGFAGCFTVSNLYYNQAILNKIADTFGVSFEKASSIATLMQAGYAAGMLLICPLGDLFPRRPFILALIAFTATMWIALCVTSSFTTFSAISFLCGFTTVTPQLMLPLVGDLAPAHRRASCLAIVVSGLSLGVLVARILSGVLANYTDWRNIYWFGLGVQYLVLGLLYVWLPDYPSKNPDGLNYFRMLWSIVHLFFTEPLLFQSSVVAFFLSATFTSYWTTLSFLLSTPPYSYSSVIIGLFGLIGVVVILLAPVYSRLVIDKVVPLFSAIMGLSVELVGVIIGTFIGSFNVAGPVIQAITIDVGSQFTQIGNRAAIYGIQPDARNRVNTAYMVAAFSGQLTGTAVGNRLYAQGGWVYSGSMGIAFIGFALIVCIVRGPRETGWFGWTGGWTIRRDDLPAQPSEDGLEEGRHGGVLGSGDGLNEEKREKGIR</sequence>
<dbReference type="CDD" id="cd17324">
    <property type="entry name" value="MFS_NepI_like"/>
    <property type="match status" value="1"/>
</dbReference>
<dbReference type="GO" id="GO:0016020">
    <property type="term" value="C:membrane"/>
    <property type="evidence" value="ECO:0007669"/>
    <property type="project" value="UniProtKB-SubCell"/>
</dbReference>
<feature type="transmembrane region" description="Helical" evidence="3">
    <location>
        <begin position="316"/>
        <end position="335"/>
    </location>
</feature>
<feature type="region of interest" description="Disordered" evidence="2">
    <location>
        <begin position="561"/>
        <end position="595"/>
    </location>
</feature>
<proteinExistence type="predicted"/>
<dbReference type="PANTHER" id="PTHR42910:SF1">
    <property type="entry name" value="MAJOR FACILITATOR SUPERFAMILY (MFS) PROFILE DOMAIN-CONTAINING PROTEIN"/>
    <property type="match status" value="1"/>
</dbReference>
<dbReference type="InterPro" id="IPR036259">
    <property type="entry name" value="MFS_trans_sf"/>
</dbReference>
<dbReference type="GO" id="GO:0022857">
    <property type="term" value="F:transmembrane transporter activity"/>
    <property type="evidence" value="ECO:0007669"/>
    <property type="project" value="InterPro"/>
</dbReference>
<dbReference type="EMBL" id="JAUEDM010000004">
    <property type="protein sequence ID" value="KAK3317942.1"/>
    <property type="molecule type" value="Genomic_DNA"/>
</dbReference>
<feature type="region of interest" description="Disordered" evidence="2">
    <location>
        <begin position="13"/>
        <end position="127"/>
    </location>
</feature>
<dbReference type="InterPro" id="IPR011701">
    <property type="entry name" value="MFS"/>
</dbReference>
<evidence type="ECO:0000256" key="3">
    <source>
        <dbReference type="SAM" id="Phobius"/>
    </source>
</evidence>
<evidence type="ECO:0000259" key="4">
    <source>
        <dbReference type="PROSITE" id="PS50850"/>
    </source>
</evidence>
<dbReference type="Pfam" id="PF07690">
    <property type="entry name" value="MFS_1"/>
    <property type="match status" value="1"/>
</dbReference>
<evidence type="ECO:0000256" key="1">
    <source>
        <dbReference type="ARBA" id="ARBA00004141"/>
    </source>
</evidence>
<feature type="transmembrane region" description="Helical" evidence="3">
    <location>
        <begin position="395"/>
        <end position="416"/>
    </location>
</feature>
<dbReference type="SUPFAM" id="SSF103473">
    <property type="entry name" value="MFS general substrate transporter"/>
    <property type="match status" value="1"/>
</dbReference>
<evidence type="ECO:0000256" key="2">
    <source>
        <dbReference type="SAM" id="MobiDB-lite"/>
    </source>
</evidence>
<feature type="transmembrane region" description="Helical" evidence="3">
    <location>
        <begin position="428"/>
        <end position="450"/>
    </location>
</feature>
<gene>
    <name evidence="6" type="ORF">B0H66DRAFT_555860</name>
    <name evidence="5" type="ORF">B0H66DRAFT_571424</name>
</gene>
<feature type="compositionally biased region" description="Low complexity" evidence="2">
    <location>
        <begin position="115"/>
        <end position="127"/>
    </location>
</feature>
<reference evidence="6" key="2">
    <citation type="submission" date="2023-06" db="EMBL/GenBank/DDBJ databases">
        <authorList>
            <consortium name="Lawrence Berkeley National Laboratory"/>
            <person name="Haridas S."/>
            <person name="Hensen N."/>
            <person name="Bonometti L."/>
            <person name="Westerberg I."/>
            <person name="Brannstrom I.O."/>
            <person name="Guillou S."/>
            <person name="Cros-Aarteil S."/>
            <person name="Calhoun S."/>
            <person name="Kuo A."/>
            <person name="Mondo S."/>
            <person name="Pangilinan J."/>
            <person name="Riley R."/>
            <person name="Labutti K."/>
            <person name="Andreopoulos B."/>
            <person name="Lipzen A."/>
            <person name="Chen C."/>
            <person name="Yanf M."/>
            <person name="Daum C."/>
            <person name="Ng V."/>
            <person name="Clum A."/>
            <person name="Steindorff A."/>
            <person name="Ohm R."/>
            <person name="Martin F."/>
            <person name="Silar P."/>
            <person name="Natvig D."/>
            <person name="Lalanne C."/>
            <person name="Gautier V."/>
            <person name="Ament-Velasquez S.L."/>
            <person name="Kruys A."/>
            <person name="Hutchinson M.I."/>
            <person name="Powell A.J."/>
            <person name="Barry K."/>
            <person name="Miller A.N."/>
            <person name="Grigoriev I.V."/>
            <person name="Debuchy R."/>
            <person name="Gladieux P."/>
            <person name="Thoren M.H."/>
            <person name="Johannesson H."/>
        </authorList>
    </citation>
    <scope>NUCLEOTIDE SEQUENCE</scope>
    <source>
        <strain evidence="6">CBS 118394</strain>
    </source>
</reference>
<accession>A0AAE0M3K3</accession>
<feature type="transmembrane region" description="Helical" evidence="3">
    <location>
        <begin position="198"/>
        <end position="216"/>
    </location>
</feature>
<feature type="transmembrane region" description="Helical" evidence="3">
    <location>
        <begin position="255"/>
        <end position="273"/>
    </location>
</feature>
<comment type="caution">
    <text evidence="6">The sequence shown here is derived from an EMBL/GenBank/DDBJ whole genome shotgun (WGS) entry which is preliminary data.</text>
</comment>